<gene>
    <name evidence="1" type="ORF">BDP27DRAFT_391294</name>
</gene>
<name>A0A9P5PCR4_9AGAR</name>
<keyword evidence="2" id="KW-1185">Reference proteome</keyword>
<proteinExistence type="predicted"/>
<evidence type="ECO:0000313" key="2">
    <source>
        <dbReference type="Proteomes" id="UP000772434"/>
    </source>
</evidence>
<reference evidence="1" key="1">
    <citation type="submission" date="2020-11" db="EMBL/GenBank/DDBJ databases">
        <authorList>
            <consortium name="DOE Joint Genome Institute"/>
            <person name="Ahrendt S."/>
            <person name="Riley R."/>
            <person name="Andreopoulos W."/>
            <person name="Labutti K."/>
            <person name="Pangilinan J."/>
            <person name="Ruiz-Duenas F.J."/>
            <person name="Barrasa J.M."/>
            <person name="Sanchez-Garcia M."/>
            <person name="Camarero S."/>
            <person name="Miyauchi S."/>
            <person name="Serrano A."/>
            <person name="Linde D."/>
            <person name="Babiker R."/>
            <person name="Drula E."/>
            <person name="Ayuso-Fernandez I."/>
            <person name="Pacheco R."/>
            <person name="Padilla G."/>
            <person name="Ferreira P."/>
            <person name="Barriuso J."/>
            <person name="Kellner H."/>
            <person name="Castanera R."/>
            <person name="Alfaro M."/>
            <person name="Ramirez L."/>
            <person name="Pisabarro A.G."/>
            <person name="Kuo A."/>
            <person name="Tritt A."/>
            <person name="Lipzen A."/>
            <person name="He G."/>
            <person name="Yan M."/>
            <person name="Ng V."/>
            <person name="Cullen D."/>
            <person name="Martin F."/>
            <person name="Rosso M.-N."/>
            <person name="Henrissat B."/>
            <person name="Hibbett D."/>
            <person name="Martinez A.T."/>
            <person name="Grigoriev I.V."/>
        </authorList>
    </citation>
    <scope>NUCLEOTIDE SEQUENCE</scope>
    <source>
        <strain evidence="1">AH 40177</strain>
    </source>
</reference>
<dbReference type="AlphaFoldDB" id="A0A9P5PCR4"/>
<dbReference type="Proteomes" id="UP000772434">
    <property type="component" value="Unassembled WGS sequence"/>
</dbReference>
<organism evidence="1 2">
    <name type="scientific">Rhodocollybia butyracea</name>
    <dbReference type="NCBI Taxonomy" id="206335"/>
    <lineage>
        <taxon>Eukaryota</taxon>
        <taxon>Fungi</taxon>
        <taxon>Dikarya</taxon>
        <taxon>Basidiomycota</taxon>
        <taxon>Agaricomycotina</taxon>
        <taxon>Agaricomycetes</taxon>
        <taxon>Agaricomycetidae</taxon>
        <taxon>Agaricales</taxon>
        <taxon>Marasmiineae</taxon>
        <taxon>Omphalotaceae</taxon>
        <taxon>Rhodocollybia</taxon>
    </lineage>
</organism>
<sequence>MAYAVHKLSIAALQLFPSVSLLDSIFNANRLSVESAFDLVDWVVSLTLVQHHRFPVPPQAALLRVYTGMMLDGRSSRSLYTCKIAVIE</sequence>
<accession>A0A9P5PCR4</accession>
<comment type="caution">
    <text evidence="1">The sequence shown here is derived from an EMBL/GenBank/DDBJ whole genome shotgun (WGS) entry which is preliminary data.</text>
</comment>
<protein>
    <submittedName>
        <fullName evidence="1">Uncharacterized protein</fullName>
    </submittedName>
</protein>
<evidence type="ECO:0000313" key="1">
    <source>
        <dbReference type="EMBL" id="KAF9060941.1"/>
    </source>
</evidence>
<dbReference type="EMBL" id="JADNRY010000220">
    <property type="protein sequence ID" value="KAF9060941.1"/>
    <property type="molecule type" value="Genomic_DNA"/>
</dbReference>